<dbReference type="PANTHER" id="PTHR38813">
    <property type="match status" value="1"/>
</dbReference>
<reference evidence="2 3" key="2">
    <citation type="journal article" date="2016" name="Genome Announc.">
        <title>Draft Genome Sequence of the N2-Fixing Cyanobacterium Nostoc piscinale CENA21, Isolated from the Brazilian Amazon Floodplain.</title>
        <authorList>
            <person name="Leao T."/>
            <person name="Guimaraes P.I."/>
            <person name="de Melo A.G."/>
            <person name="Ramos R.T."/>
            <person name="Leao P.N."/>
            <person name="Silva A."/>
            <person name="Fiore M.F."/>
            <person name="Schneider M.P."/>
        </authorList>
    </citation>
    <scope>NUCLEOTIDE SEQUENCE [LARGE SCALE GENOMIC DNA]</scope>
    <source>
        <strain evidence="2 3">CENA21</strain>
    </source>
</reference>
<evidence type="ECO:0000313" key="2">
    <source>
        <dbReference type="EMBL" id="ALF52187.1"/>
    </source>
</evidence>
<dbReference type="InterPro" id="IPR035093">
    <property type="entry name" value="RelE/ParE_toxin_dom_sf"/>
</dbReference>
<dbReference type="Proteomes" id="UP000062645">
    <property type="component" value="Chromosome"/>
</dbReference>
<dbReference type="Gene3D" id="3.30.2310.20">
    <property type="entry name" value="RelE-like"/>
    <property type="match status" value="1"/>
</dbReference>
<dbReference type="AlphaFoldDB" id="A0A0M3V4M3"/>
<dbReference type="KEGG" id="npz:ACX27_03895"/>
<dbReference type="RefSeq" id="WP_062288685.1">
    <property type="nucleotide sequence ID" value="NZ_CP012036.1"/>
</dbReference>
<dbReference type="STRING" id="224013.ACX27_03895"/>
<sequence length="82" mass="10036">MQYQIEFKPKAIKDLEKFPVDIRERIISKIEAMQDDLQGDVKRLTNFTPEYRLRVADYRVLFELEEQTIIIYRVRHRSKAYE</sequence>
<dbReference type="SUPFAM" id="SSF143011">
    <property type="entry name" value="RelE-like"/>
    <property type="match status" value="1"/>
</dbReference>
<proteinExistence type="predicted"/>
<evidence type="ECO:0000313" key="3">
    <source>
        <dbReference type="Proteomes" id="UP000062645"/>
    </source>
</evidence>
<dbReference type="Pfam" id="PF05016">
    <property type="entry name" value="ParE_toxin"/>
    <property type="match status" value="1"/>
</dbReference>
<dbReference type="PATRIC" id="fig|224013.5.peg.937"/>
<accession>A0A0M3V4M3</accession>
<dbReference type="PANTHER" id="PTHR38813:SF1">
    <property type="entry name" value="TOXIN RELE1-RELATED"/>
    <property type="match status" value="1"/>
</dbReference>
<dbReference type="InterPro" id="IPR007712">
    <property type="entry name" value="RelE/ParE_toxin"/>
</dbReference>
<keyword evidence="3" id="KW-1185">Reference proteome</keyword>
<organism evidence="2 3">
    <name type="scientific">Nostoc piscinale CENA21</name>
    <dbReference type="NCBI Taxonomy" id="224013"/>
    <lineage>
        <taxon>Bacteria</taxon>
        <taxon>Bacillati</taxon>
        <taxon>Cyanobacteriota</taxon>
        <taxon>Cyanophyceae</taxon>
        <taxon>Nostocales</taxon>
        <taxon>Nostocaceae</taxon>
        <taxon>Nostoc</taxon>
    </lineage>
</organism>
<name>A0A0M3V4M3_9NOSO</name>
<evidence type="ECO:0000256" key="1">
    <source>
        <dbReference type="ARBA" id="ARBA00022649"/>
    </source>
</evidence>
<protein>
    <submittedName>
        <fullName evidence="2">Plasmid stabilization protein</fullName>
    </submittedName>
</protein>
<dbReference type="EMBL" id="CP012036">
    <property type="protein sequence ID" value="ALF52187.1"/>
    <property type="molecule type" value="Genomic_DNA"/>
</dbReference>
<gene>
    <name evidence="2" type="ORF">ACX27_03895</name>
</gene>
<dbReference type="OrthoDB" id="9805098at2"/>
<dbReference type="InterPro" id="IPR052747">
    <property type="entry name" value="TA_system_RelE_toxin"/>
</dbReference>
<keyword evidence="1" id="KW-1277">Toxin-antitoxin system</keyword>
<reference evidence="3" key="1">
    <citation type="submission" date="2015-07" db="EMBL/GenBank/DDBJ databases">
        <title>Genome Of Nitrogen-Fixing Cyanobacterium Nostoc piscinale CENA21 From Solimoes/Amazon River Floodplain Sediments And Comparative Genomics To Uncover Biosynthetic Natural Products Potential.</title>
        <authorList>
            <person name="Leao T.F."/>
            <person name="Leao P.N."/>
            <person name="Guimaraes P.I."/>
            <person name="de Melo A.G.C."/>
            <person name="Ramos R.T.J."/>
            <person name="Silva A."/>
            <person name="Fiore M.F."/>
            <person name="Schneider M.P.C."/>
        </authorList>
    </citation>
    <scope>NUCLEOTIDE SEQUENCE [LARGE SCALE GENOMIC DNA]</scope>
    <source>
        <strain evidence="3">CENA21</strain>
    </source>
</reference>